<feature type="transmembrane region" description="Helical" evidence="2">
    <location>
        <begin position="224"/>
        <end position="242"/>
    </location>
</feature>
<keyword evidence="2" id="KW-0472">Membrane</keyword>
<protein>
    <submittedName>
        <fullName evidence="3">Uncharacterized protein</fullName>
    </submittedName>
</protein>
<dbReference type="AlphaFoldDB" id="A0A1R1PJG8"/>
<evidence type="ECO:0000313" key="4">
    <source>
        <dbReference type="Proteomes" id="UP000188320"/>
    </source>
</evidence>
<keyword evidence="2" id="KW-0812">Transmembrane</keyword>
<reference evidence="4" key="1">
    <citation type="submission" date="2017-01" db="EMBL/GenBank/DDBJ databases">
        <authorList>
            <person name="Wang Y."/>
            <person name="White M."/>
            <person name="Kvist S."/>
            <person name="Moncalvo J.-M."/>
        </authorList>
    </citation>
    <scope>NUCLEOTIDE SEQUENCE [LARGE SCALE GENOMIC DNA]</scope>
    <source>
        <strain evidence="4">COL-18-3</strain>
    </source>
</reference>
<accession>A0A1R1PJG8</accession>
<gene>
    <name evidence="3" type="ORF">AX774_g5439</name>
</gene>
<keyword evidence="2" id="KW-1133">Transmembrane helix</keyword>
<feature type="transmembrane region" description="Helical" evidence="2">
    <location>
        <begin position="176"/>
        <end position="196"/>
    </location>
</feature>
<organism evidence="3 4">
    <name type="scientific">Zancudomyces culisetae</name>
    <name type="common">Gut fungus</name>
    <name type="synonym">Smittium culisetae</name>
    <dbReference type="NCBI Taxonomy" id="1213189"/>
    <lineage>
        <taxon>Eukaryota</taxon>
        <taxon>Fungi</taxon>
        <taxon>Fungi incertae sedis</taxon>
        <taxon>Zoopagomycota</taxon>
        <taxon>Kickxellomycotina</taxon>
        <taxon>Harpellomycetes</taxon>
        <taxon>Harpellales</taxon>
        <taxon>Legeriomycetaceae</taxon>
        <taxon>Zancudomyces</taxon>
    </lineage>
</organism>
<feature type="region of interest" description="Disordered" evidence="1">
    <location>
        <begin position="1"/>
        <end position="27"/>
    </location>
</feature>
<sequence length="354" mass="40151">MHRSERIRTQEGIVDNDKRNSIGQNTAGFTYGTHPVKASGIGSIGKLFAQNKKQKLISEKEMEEIQKKFMTDVGSDKSIKLQSDDVYSRKRGNKLTSFSYRASFDSLQRLKGRNDSNSFFLRVFNKKRDIRHIEELESDDLNLSNFSNFNKNEHHSSDDGYDEKAAKSRFRVSRKVIVWVVFVLVVMVVVAGYILWPRNPLILLQGLETTDIPNILFDYENSNYAVSVSVMFSVIGVSYNFYPQTLKKITTNISLQSTGTALGTHTENNVVLNGQESSTVKINTWLSYKTSDIADSTIVEMFNKCGYVNPLVYRNNSSEQGYLDLAVQTDVQAKSLIFTTHQKVVGQFKVQCHS</sequence>
<proteinExistence type="predicted"/>
<dbReference type="Proteomes" id="UP000188320">
    <property type="component" value="Unassembled WGS sequence"/>
</dbReference>
<dbReference type="OrthoDB" id="2271567at2759"/>
<evidence type="ECO:0000313" key="3">
    <source>
        <dbReference type="EMBL" id="OMH81110.1"/>
    </source>
</evidence>
<evidence type="ECO:0000256" key="1">
    <source>
        <dbReference type="SAM" id="MobiDB-lite"/>
    </source>
</evidence>
<comment type="caution">
    <text evidence="3">The sequence shown here is derived from an EMBL/GenBank/DDBJ whole genome shotgun (WGS) entry which is preliminary data.</text>
</comment>
<name>A0A1R1PJG8_ZANCU</name>
<dbReference type="EMBL" id="LSSK01000974">
    <property type="protein sequence ID" value="OMH81110.1"/>
    <property type="molecule type" value="Genomic_DNA"/>
</dbReference>
<keyword evidence="4" id="KW-1185">Reference proteome</keyword>
<evidence type="ECO:0000256" key="2">
    <source>
        <dbReference type="SAM" id="Phobius"/>
    </source>
</evidence>
<feature type="compositionally biased region" description="Basic and acidic residues" evidence="1">
    <location>
        <begin position="1"/>
        <end position="20"/>
    </location>
</feature>